<evidence type="ECO:0000313" key="3">
    <source>
        <dbReference type="Proteomes" id="UP000324800"/>
    </source>
</evidence>
<reference evidence="2 3" key="1">
    <citation type="submission" date="2019-03" db="EMBL/GenBank/DDBJ databases">
        <title>Single cell metagenomics reveals metabolic interactions within the superorganism composed of flagellate Streblomastix strix and complex community of Bacteroidetes bacteria on its surface.</title>
        <authorList>
            <person name="Treitli S.C."/>
            <person name="Kolisko M."/>
            <person name="Husnik F."/>
            <person name="Keeling P."/>
            <person name="Hampl V."/>
        </authorList>
    </citation>
    <scope>NUCLEOTIDE SEQUENCE [LARGE SCALE GENOMIC DNA]</scope>
    <source>
        <strain evidence="2">ST1C</strain>
    </source>
</reference>
<proteinExistence type="predicted"/>
<gene>
    <name evidence="2" type="ORF">EZS28_010810</name>
</gene>
<protein>
    <submittedName>
        <fullName evidence="2">Uncharacterized protein</fullName>
    </submittedName>
</protein>
<name>A0A5J4WFA6_9EUKA</name>
<feature type="region of interest" description="Disordered" evidence="1">
    <location>
        <begin position="63"/>
        <end position="83"/>
    </location>
</feature>
<dbReference type="Proteomes" id="UP000324800">
    <property type="component" value="Unassembled WGS sequence"/>
</dbReference>
<feature type="compositionally biased region" description="Basic and acidic residues" evidence="1">
    <location>
        <begin position="63"/>
        <end position="78"/>
    </location>
</feature>
<dbReference type="AlphaFoldDB" id="A0A5J4WFA6"/>
<dbReference type="EMBL" id="SNRW01002171">
    <property type="protein sequence ID" value="KAA6393667.1"/>
    <property type="molecule type" value="Genomic_DNA"/>
</dbReference>
<accession>A0A5J4WFA6</accession>
<comment type="caution">
    <text evidence="2">The sequence shown here is derived from an EMBL/GenBank/DDBJ whole genome shotgun (WGS) entry which is preliminary data.</text>
</comment>
<evidence type="ECO:0000313" key="2">
    <source>
        <dbReference type="EMBL" id="KAA6393667.1"/>
    </source>
</evidence>
<sequence length="113" mass="12682">MRDCGGGGKGDYKDQILDIVFGGEYLLICLLDGDDAYYEDYYGQVFVGDVQSECLWEGEYDVGDRDDNGEYEDGRICEDGDEQEEERGECLLLGEGYDYNNDFTADGIIYAGE</sequence>
<organism evidence="2 3">
    <name type="scientific">Streblomastix strix</name>
    <dbReference type="NCBI Taxonomy" id="222440"/>
    <lineage>
        <taxon>Eukaryota</taxon>
        <taxon>Metamonada</taxon>
        <taxon>Preaxostyla</taxon>
        <taxon>Oxymonadida</taxon>
        <taxon>Streblomastigidae</taxon>
        <taxon>Streblomastix</taxon>
    </lineage>
</organism>
<evidence type="ECO:0000256" key="1">
    <source>
        <dbReference type="SAM" id="MobiDB-lite"/>
    </source>
</evidence>